<accession>A0AAW1Z325</accession>
<dbReference type="EMBL" id="JAWDJR010000021">
    <property type="protein sequence ID" value="KAK9955862.1"/>
    <property type="molecule type" value="Genomic_DNA"/>
</dbReference>
<organism evidence="2 3">
    <name type="scientific">Culter alburnus</name>
    <name type="common">Topmouth culter</name>
    <dbReference type="NCBI Taxonomy" id="194366"/>
    <lineage>
        <taxon>Eukaryota</taxon>
        <taxon>Metazoa</taxon>
        <taxon>Chordata</taxon>
        <taxon>Craniata</taxon>
        <taxon>Vertebrata</taxon>
        <taxon>Euteleostomi</taxon>
        <taxon>Actinopterygii</taxon>
        <taxon>Neopterygii</taxon>
        <taxon>Teleostei</taxon>
        <taxon>Ostariophysi</taxon>
        <taxon>Cypriniformes</taxon>
        <taxon>Xenocyprididae</taxon>
        <taxon>Xenocypridinae</taxon>
        <taxon>Culter</taxon>
    </lineage>
</organism>
<keyword evidence="3" id="KW-1185">Reference proteome</keyword>
<name>A0AAW1Z325_CULAL</name>
<evidence type="ECO:0000313" key="2">
    <source>
        <dbReference type="EMBL" id="KAK9955862.1"/>
    </source>
</evidence>
<feature type="non-terminal residue" evidence="2">
    <location>
        <position position="1"/>
    </location>
</feature>
<protein>
    <submittedName>
        <fullName evidence="2">Uncharacterized protein</fullName>
    </submittedName>
</protein>
<proteinExistence type="predicted"/>
<comment type="caution">
    <text evidence="2">The sequence shown here is derived from an EMBL/GenBank/DDBJ whole genome shotgun (WGS) entry which is preliminary data.</text>
</comment>
<dbReference type="AlphaFoldDB" id="A0AAW1Z325"/>
<evidence type="ECO:0000256" key="1">
    <source>
        <dbReference type="SAM" id="MobiDB-lite"/>
    </source>
</evidence>
<gene>
    <name evidence="2" type="ORF">ABG768_015709</name>
</gene>
<evidence type="ECO:0000313" key="3">
    <source>
        <dbReference type="Proteomes" id="UP001479290"/>
    </source>
</evidence>
<reference evidence="2 3" key="1">
    <citation type="submission" date="2024-05" db="EMBL/GenBank/DDBJ databases">
        <title>A high-quality chromosomal-level genome assembly of Topmouth culter (Culter alburnus).</title>
        <authorList>
            <person name="Zhao H."/>
        </authorList>
    </citation>
    <scope>NUCLEOTIDE SEQUENCE [LARGE SCALE GENOMIC DNA]</scope>
    <source>
        <strain evidence="2">CATC2023</strain>
        <tissue evidence="2">Muscle</tissue>
    </source>
</reference>
<dbReference type="Proteomes" id="UP001479290">
    <property type="component" value="Unassembled WGS sequence"/>
</dbReference>
<sequence>DSEDPDVGVTPGGRVPGLSRPGMAAGLTVGMWLMECLNPSGTLFILPPTHSQGQLKLPYAHLSLPGLPVTWRSPLRPLQCGVLAKYGNPARHLRNN</sequence>
<feature type="region of interest" description="Disordered" evidence="1">
    <location>
        <begin position="1"/>
        <end position="21"/>
    </location>
</feature>